<name>A0A9P5UER4_9AGAR</name>
<dbReference type="EMBL" id="JADNRY010000009">
    <property type="protein sequence ID" value="KAF9075558.1"/>
    <property type="molecule type" value="Genomic_DNA"/>
</dbReference>
<keyword evidence="2" id="KW-1185">Reference proteome</keyword>
<sequence>MWFFWTCSRTYSYRGIAENLAGEIIKSIPSQSCRTKCKCKTPNESNDPTAWSTFCHTGSVAYRGDDQRLPCHFTQKLKDTAAGKLSLQASMLSNREWILRVKKETKSRGGGGGKNKARHPNTVQTAVKAETNTTSSVDEIRAYSAIGAHSQICILFKNVQVCPGSRSFLATVFQKRLGVLDLAWTNLKKSSAFPTYSRASKWFAFTTYPLLMGFQTCTWTSRSPDPLGLIPDADLC</sequence>
<gene>
    <name evidence="1" type="ORF">BDP27DRAFT_1039864</name>
</gene>
<proteinExistence type="predicted"/>
<dbReference type="AlphaFoldDB" id="A0A9P5UER4"/>
<accession>A0A9P5UER4</accession>
<evidence type="ECO:0000313" key="2">
    <source>
        <dbReference type="Proteomes" id="UP000772434"/>
    </source>
</evidence>
<dbReference type="Proteomes" id="UP000772434">
    <property type="component" value="Unassembled WGS sequence"/>
</dbReference>
<protein>
    <submittedName>
        <fullName evidence="1">Uncharacterized protein</fullName>
    </submittedName>
</protein>
<evidence type="ECO:0000313" key="1">
    <source>
        <dbReference type="EMBL" id="KAF9075558.1"/>
    </source>
</evidence>
<organism evidence="1 2">
    <name type="scientific">Rhodocollybia butyracea</name>
    <dbReference type="NCBI Taxonomy" id="206335"/>
    <lineage>
        <taxon>Eukaryota</taxon>
        <taxon>Fungi</taxon>
        <taxon>Dikarya</taxon>
        <taxon>Basidiomycota</taxon>
        <taxon>Agaricomycotina</taxon>
        <taxon>Agaricomycetes</taxon>
        <taxon>Agaricomycetidae</taxon>
        <taxon>Agaricales</taxon>
        <taxon>Marasmiineae</taxon>
        <taxon>Omphalotaceae</taxon>
        <taxon>Rhodocollybia</taxon>
    </lineage>
</organism>
<comment type="caution">
    <text evidence="1">The sequence shown here is derived from an EMBL/GenBank/DDBJ whole genome shotgun (WGS) entry which is preliminary data.</text>
</comment>
<reference evidence="1" key="1">
    <citation type="submission" date="2020-11" db="EMBL/GenBank/DDBJ databases">
        <authorList>
            <consortium name="DOE Joint Genome Institute"/>
            <person name="Ahrendt S."/>
            <person name="Riley R."/>
            <person name="Andreopoulos W."/>
            <person name="Labutti K."/>
            <person name="Pangilinan J."/>
            <person name="Ruiz-Duenas F.J."/>
            <person name="Barrasa J.M."/>
            <person name="Sanchez-Garcia M."/>
            <person name="Camarero S."/>
            <person name="Miyauchi S."/>
            <person name="Serrano A."/>
            <person name="Linde D."/>
            <person name="Babiker R."/>
            <person name="Drula E."/>
            <person name="Ayuso-Fernandez I."/>
            <person name="Pacheco R."/>
            <person name="Padilla G."/>
            <person name="Ferreira P."/>
            <person name="Barriuso J."/>
            <person name="Kellner H."/>
            <person name="Castanera R."/>
            <person name="Alfaro M."/>
            <person name="Ramirez L."/>
            <person name="Pisabarro A.G."/>
            <person name="Kuo A."/>
            <person name="Tritt A."/>
            <person name="Lipzen A."/>
            <person name="He G."/>
            <person name="Yan M."/>
            <person name="Ng V."/>
            <person name="Cullen D."/>
            <person name="Martin F."/>
            <person name="Rosso M.-N."/>
            <person name="Henrissat B."/>
            <person name="Hibbett D."/>
            <person name="Martinez A.T."/>
            <person name="Grigoriev I.V."/>
        </authorList>
    </citation>
    <scope>NUCLEOTIDE SEQUENCE</scope>
    <source>
        <strain evidence="1">AH 40177</strain>
    </source>
</reference>